<dbReference type="GO" id="GO:0003714">
    <property type="term" value="F:transcription corepressor activity"/>
    <property type="evidence" value="ECO:0007669"/>
    <property type="project" value="InterPro"/>
</dbReference>
<feature type="compositionally biased region" description="Low complexity" evidence="1">
    <location>
        <begin position="22"/>
        <end position="39"/>
    </location>
</feature>
<dbReference type="GO" id="GO:0005783">
    <property type="term" value="C:endoplasmic reticulum"/>
    <property type="evidence" value="ECO:0007669"/>
    <property type="project" value="TreeGrafter"/>
</dbReference>
<name>A0A167K3X7_PHYB8</name>
<evidence type="ECO:0000256" key="1">
    <source>
        <dbReference type="SAM" id="MobiDB-lite"/>
    </source>
</evidence>
<dbReference type="GO" id="GO:0008654">
    <property type="term" value="P:phospholipid biosynthetic process"/>
    <property type="evidence" value="ECO:0007669"/>
    <property type="project" value="TreeGrafter"/>
</dbReference>
<dbReference type="OrthoDB" id="2441642at2759"/>
<evidence type="ECO:0008006" key="4">
    <source>
        <dbReference type="Google" id="ProtNLM"/>
    </source>
</evidence>
<gene>
    <name evidence="2" type="ORF">PHYBLDRAFT_189153</name>
</gene>
<dbReference type="EMBL" id="KV441025">
    <property type="protein sequence ID" value="OAD67226.1"/>
    <property type="molecule type" value="Genomic_DNA"/>
</dbReference>
<sequence>MATHTSPLSINDLCNAPEQEVSSAASTASTTSTKSSFSSVASTPSSLIAIDQQDPDVQLAVEALGSMARGMTLEPKPIISISNYSAPSTTPSSPLPTPTSTSTSTNFPFPAEWSHNPDDPKNNKDFMHRMSNLPIVNSALRVYESSKASSSYVKYGAEMVESIAAPIYDKVGRRVLSNVDTWGCRQLDRFEEKYSAPPHPAQTLVDTDEDGPTMAAHALARATISDHHEQQRDGLRRRRDDPREDPYTKARSRSCSRSTSPHRPYTLAKTVVRHRTNAVPRSRWQQIVAQAGSAAGTTAAVVSEESMKCLRYCLSWLEYAVQHIDQQMNLLRNFLVSLASKDSSSSILPSQSQSQSQSQSAASGPNTVAAMSSSSAATLAAIKKEMVDTLRKVVEVVSRYAGSGLPEQAKASVRAFILALPGRWAVLNTSTTVSPSASPAINPHTPSHVQDTSIKLLNFGGESIEMLHSVATVFSDTIDRAEIWLDRLRVVGVSQAQSHMDIVREQSQHEHCPKTERMDMS</sequence>
<feature type="region of interest" description="Disordered" evidence="1">
    <location>
        <begin position="19"/>
        <end position="39"/>
    </location>
</feature>
<accession>A0A167K3X7</accession>
<protein>
    <recommendedName>
        <fullName evidence="4">Transcription factor Opi1</fullName>
    </recommendedName>
</protein>
<dbReference type="AlphaFoldDB" id="A0A167K3X7"/>
<feature type="compositionally biased region" description="Low complexity" evidence="1">
    <location>
        <begin position="85"/>
        <end position="104"/>
    </location>
</feature>
<feature type="region of interest" description="Disordered" evidence="1">
    <location>
        <begin position="346"/>
        <end position="367"/>
    </location>
</feature>
<feature type="region of interest" description="Disordered" evidence="1">
    <location>
        <begin position="84"/>
        <end position="104"/>
    </location>
</feature>
<evidence type="ECO:0000313" key="3">
    <source>
        <dbReference type="Proteomes" id="UP000077315"/>
    </source>
</evidence>
<dbReference type="Pfam" id="PF08618">
    <property type="entry name" value="Opi1"/>
    <property type="match status" value="1"/>
</dbReference>
<dbReference type="RefSeq" id="XP_018285266.1">
    <property type="nucleotide sequence ID" value="XM_018439612.1"/>
</dbReference>
<dbReference type="GO" id="GO:0006357">
    <property type="term" value="P:regulation of transcription by RNA polymerase II"/>
    <property type="evidence" value="ECO:0007669"/>
    <property type="project" value="TreeGrafter"/>
</dbReference>
<dbReference type="InterPro" id="IPR013927">
    <property type="entry name" value="TF_Opi1_Ccg-8"/>
</dbReference>
<keyword evidence="3" id="KW-1185">Reference proteome</keyword>
<dbReference type="GO" id="GO:0030968">
    <property type="term" value="P:endoplasmic reticulum unfolded protein response"/>
    <property type="evidence" value="ECO:0007669"/>
    <property type="project" value="TreeGrafter"/>
</dbReference>
<dbReference type="VEuPathDB" id="FungiDB:PHYBLDRAFT_189153"/>
<organism evidence="2 3">
    <name type="scientific">Phycomyces blakesleeanus (strain ATCC 8743b / DSM 1359 / FGSC 10004 / NBRC 33097 / NRRL 1555)</name>
    <dbReference type="NCBI Taxonomy" id="763407"/>
    <lineage>
        <taxon>Eukaryota</taxon>
        <taxon>Fungi</taxon>
        <taxon>Fungi incertae sedis</taxon>
        <taxon>Mucoromycota</taxon>
        <taxon>Mucoromycotina</taxon>
        <taxon>Mucoromycetes</taxon>
        <taxon>Mucorales</taxon>
        <taxon>Phycomycetaceae</taxon>
        <taxon>Phycomyces</taxon>
    </lineage>
</organism>
<dbReference type="PANTHER" id="PTHR38406:SF1">
    <property type="entry name" value="TRANSCRIPTIONAL REPRESSOR OPI1"/>
    <property type="match status" value="1"/>
</dbReference>
<feature type="region of interest" description="Disordered" evidence="1">
    <location>
        <begin position="221"/>
        <end position="265"/>
    </location>
</feature>
<feature type="compositionally biased region" description="Basic and acidic residues" evidence="1">
    <location>
        <begin position="224"/>
        <end position="248"/>
    </location>
</feature>
<dbReference type="Proteomes" id="UP000077315">
    <property type="component" value="Unassembled WGS sequence"/>
</dbReference>
<proteinExistence type="predicted"/>
<evidence type="ECO:0000313" key="2">
    <source>
        <dbReference type="EMBL" id="OAD67226.1"/>
    </source>
</evidence>
<dbReference type="GO" id="GO:0005634">
    <property type="term" value="C:nucleus"/>
    <property type="evidence" value="ECO:0007669"/>
    <property type="project" value="TreeGrafter"/>
</dbReference>
<dbReference type="STRING" id="763407.A0A167K3X7"/>
<dbReference type="InParanoid" id="A0A167K3X7"/>
<dbReference type="PANTHER" id="PTHR38406">
    <property type="entry name" value="TRANSCRIPTIONAL REPRESSOR OPI1"/>
    <property type="match status" value="1"/>
</dbReference>
<reference evidence="3" key="1">
    <citation type="submission" date="2015-06" db="EMBL/GenBank/DDBJ databases">
        <title>Expansion of signal transduction pathways in fungi by whole-genome duplication.</title>
        <authorList>
            <consortium name="DOE Joint Genome Institute"/>
            <person name="Corrochano L.M."/>
            <person name="Kuo A."/>
            <person name="Marcet-Houben M."/>
            <person name="Polaino S."/>
            <person name="Salamov A."/>
            <person name="Villalobos J.M."/>
            <person name="Alvarez M.I."/>
            <person name="Avalos J."/>
            <person name="Benito E.P."/>
            <person name="Benoit I."/>
            <person name="Burger G."/>
            <person name="Camino L.P."/>
            <person name="Canovas D."/>
            <person name="Cerda-Olmedo E."/>
            <person name="Cheng J.-F."/>
            <person name="Dominguez A."/>
            <person name="Elias M."/>
            <person name="Eslava A.P."/>
            <person name="Glaser F."/>
            <person name="Grimwood J."/>
            <person name="Gutierrez G."/>
            <person name="Heitman J."/>
            <person name="Henrissat B."/>
            <person name="Iturriaga E.A."/>
            <person name="Lang B.F."/>
            <person name="Lavin J.L."/>
            <person name="Lee S."/>
            <person name="Li W."/>
            <person name="Lindquist E."/>
            <person name="Lopez-Garcia S."/>
            <person name="Luque E.M."/>
            <person name="Marcos A.T."/>
            <person name="Martin J."/>
            <person name="McCluskey K."/>
            <person name="Medina H.R."/>
            <person name="Miralles-Duran A."/>
            <person name="Miyazaki A."/>
            <person name="Munoz-Torres E."/>
            <person name="Oguiza J.A."/>
            <person name="Ohm R."/>
            <person name="Olmedo M."/>
            <person name="Orejas M."/>
            <person name="Ortiz-Castellanos L."/>
            <person name="Pisabarro A.G."/>
            <person name="Rodriguez-Romero J."/>
            <person name="Ruiz-Herrera J."/>
            <person name="Ruiz-Vazquez R."/>
            <person name="Sanz C."/>
            <person name="Schackwitz W."/>
            <person name="Schmutz J."/>
            <person name="Shahriari M."/>
            <person name="Shelest E."/>
            <person name="Silva-Franco F."/>
            <person name="Soanes D."/>
            <person name="Syed K."/>
            <person name="Tagua V.G."/>
            <person name="Talbot N.J."/>
            <person name="Thon M."/>
            <person name="De vries R.P."/>
            <person name="Wiebenga A."/>
            <person name="Yadav J.S."/>
            <person name="Braun E.L."/>
            <person name="Baker S."/>
            <person name="Garre V."/>
            <person name="Horwitz B."/>
            <person name="Torres-Martinez S."/>
            <person name="Idnurm A."/>
            <person name="Herrera-Estrella A."/>
            <person name="Gabaldon T."/>
            <person name="Grigoriev I.V."/>
        </authorList>
    </citation>
    <scope>NUCLEOTIDE SEQUENCE [LARGE SCALE GENOMIC DNA]</scope>
    <source>
        <strain evidence="3">NRRL 1555(-)</strain>
    </source>
</reference>
<dbReference type="GeneID" id="29000518"/>